<sequence>MGSSAEAPRPTSYEKMMTDSLAAQGKIAPKLLRAEQRYQPLYTALNISQLGQAAQGLQGVYNQGLQGAVDFQNQLSEADMAQQQRFLPQFVQQYREGAGSANLLSQLQTQAEEGLAAGSNLTPEQQRIAQQQARAAYAARGMGTGNRAIGAEIMSQYGMGEALQRQRQQFAGNVAGQLEQSGVPQYYNTTYQPVGQTLSGIVGGSSGLMAGRQFQPESQMYSDIYSQNAQNQMTASAANASNRAGMVSAGVGAVGTIAAAALI</sequence>
<proteinExistence type="predicted"/>
<reference evidence="1" key="1">
    <citation type="submission" date="2020-05" db="EMBL/GenBank/DDBJ databases">
        <authorList>
            <person name="Chiriac C."/>
            <person name="Salcher M."/>
            <person name="Ghai R."/>
            <person name="Kavagutti S V."/>
        </authorList>
    </citation>
    <scope>NUCLEOTIDE SEQUENCE</scope>
</reference>
<protein>
    <submittedName>
        <fullName evidence="1">Uncharacterized protein</fullName>
    </submittedName>
</protein>
<organism evidence="1">
    <name type="scientific">uncultured Caudovirales phage</name>
    <dbReference type="NCBI Taxonomy" id="2100421"/>
    <lineage>
        <taxon>Viruses</taxon>
        <taxon>Duplodnaviria</taxon>
        <taxon>Heunggongvirae</taxon>
        <taxon>Uroviricota</taxon>
        <taxon>Caudoviricetes</taxon>
        <taxon>Peduoviridae</taxon>
        <taxon>Maltschvirus</taxon>
        <taxon>Maltschvirus maltsch</taxon>
    </lineage>
</organism>
<dbReference type="EMBL" id="LR798348">
    <property type="protein sequence ID" value="CAB5225352.1"/>
    <property type="molecule type" value="Genomic_DNA"/>
</dbReference>
<gene>
    <name evidence="1" type="ORF">UFOVP745_5</name>
</gene>
<accession>A0A6J7XC57</accession>
<evidence type="ECO:0000313" key="1">
    <source>
        <dbReference type="EMBL" id="CAB5225352.1"/>
    </source>
</evidence>
<name>A0A6J7XC57_9CAUD</name>